<dbReference type="InterPro" id="IPR026992">
    <property type="entry name" value="DIOX_N"/>
</dbReference>
<dbReference type="InterPro" id="IPR027443">
    <property type="entry name" value="IPNS-like_sf"/>
</dbReference>
<evidence type="ECO:0000256" key="2">
    <source>
        <dbReference type="ARBA" id="ARBA00022723"/>
    </source>
</evidence>
<dbReference type="Proteomes" id="UP001212411">
    <property type="component" value="Chromosome 3"/>
</dbReference>
<dbReference type="EMBL" id="CP115613">
    <property type="protein sequence ID" value="WBW75103.1"/>
    <property type="molecule type" value="Genomic_DNA"/>
</dbReference>
<dbReference type="KEGG" id="som:SOMG_04084"/>
<feature type="compositionally biased region" description="Polar residues" evidence="5">
    <location>
        <begin position="299"/>
        <end position="309"/>
    </location>
</feature>
<evidence type="ECO:0000256" key="4">
    <source>
        <dbReference type="ARBA" id="ARBA00023004"/>
    </source>
</evidence>
<proteinExistence type="inferred from homology"/>
<dbReference type="InterPro" id="IPR044861">
    <property type="entry name" value="IPNS-like_FE2OG_OXY"/>
</dbReference>
<evidence type="ECO:0000259" key="6">
    <source>
        <dbReference type="Pfam" id="PF03171"/>
    </source>
</evidence>
<feature type="region of interest" description="Disordered" evidence="5">
    <location>
        <begin position="276"/>
        <end position="309"/>
    </location>
</feature>
<dbReference type="Pfam" id="PF03171">
    <property type="entry name" value="2OG-FeII_Oxy"/>
    <property type="match status" value="1"/>
</dbReference>
<gene>
    <name evidence="8" type="ORF">SOMG_04084</name>
</gene>
<dbReference type="GO" id="GO:0016491">
    <property type="term" value="F:oxidoreductase activity"/>
    <property type="evidence" value="ECO:0007669"/>
    <property type="project" value="UniProtKB-KW"/>
</dbReference>
<keyword evidence="3" id="KW-0560">Oxidoreductase</keyword>
<reference evidence="8 9" key="1">
    <citation type="journal article" date="2023" name="G3 (Bethesda)">
        <title>A high-quality reference genome for the fission yeast Schizosaccharomyces osmophilus.</title>
        <authorList>
            <person name="Jia G.S."/>
            <person name="Zhang W.C."/>
            <person name="Liang Y."/>
            <person name="Liu X.H."/>
            <person name="Rhind N."/>
            <person name="Pidoux A."/>
            <person name="Brysch-Herzberg M."/>
            <person name="Du L.L."/>
        </authorList>
    </citation>
    <scope>NUCLEOTIDE SEQUENCE [LARGE SCALE GENOMIC DNA]</scope>
    <source>
        <strain evidence="8 9">CBS 15793</strain>
    </source>
</reference>
<dbReference type="PANTHER" id="PTHR10209">
    <property type="entry name" value="OXIDOREDUCTASE, 2OG-FE II OXYGENASE FAMILY PROTEIN"/>
    <property type="match status" value="1"/>
</dbReference>
<evidence type="ECO:0000256" key="3">
    <source>
        <dbReference type="ARBA" id="ARBA00023002"/>
    </source>
</evidence>
<evidence type="ECO:0000256" key="5">
    <source>
        <dbReference type="SAM" id="MobiDB-lite"/>
    </source>
</evidence>
<comment type="similarity">
    <text evidence="1">Belongs to the iron/ascorbate-dependent oxidoreductase family.</text>
</comment>
<dbReference type="GO" id="GO:0046872">
    <property type="term" value="F:metal ion binding"/>
    <property type="evidence" value="ECO:0007669"/>
    <property type="project" value="UniProtKB-KW"/>
</dbReference>
<dbReference type="Pfam" id="PF14226">
    <property type="entry name" value="DIOX_N"/>
    <property type="match status" value="1"/>
</dbReference>
<keyword evidence="2" id="KW-0479">Metal-binding</keyword>
<feature type="domain" description="Non-haem dioxygenase N-terminal" evidence="7">
    <location>
        <begin position="6"/>
        <end position="106"/>
    </location>
</feature>
<keyword evidence="9" id="KW-1185">Reference proteome</keyword>
<dbReference type="Gene3D" id="2.60.120.330">
    <property type="entry name" value="B-lactam Antibiotic, Isopenicillin N Synthase, Chain"/>
    <property type="match status" value="1"/>
</dbReference>
<accession>A0AAE9WG16</accession>
<evidence type="ECO:0000313" key="8">
    <source>
        <dbReference type="EMBL" id="WBW75103.1"/>
    </source>
</evidence>
<protein>
    <submittedName>
        <fullName evidence="8">Iron/ascorbate oxidoreductase</fullName>
    </submittedName>
</protein>
<evidence type="ECO:0000259" key="7">
    <source>
        <dbReference type="Pfam" id="PF14226"/>
    </source>
</evidence>
<evidence type="ECO:0000313" key="9">
    <source>
        <dbReference type="Proteomes" id="UP001212411"/>
    </source>
</evidence>
<dbReference type="SUPFAM" id="SSF51197">
    <property type="entry name" value="Clavaminate synthase-like"/>
    <property type="match status" value="1"/>
</dbReference>
<name>A0AAE9WG16_9SCHI</name>
<feature type="compositionally biased region" description="Basic and acidic residues" evidence="5">
    <location>
        <begin position="276"/>
        <end position="298"/>
    </location>
</feature>
<dbReference type="PRINTS" id="PR00682">
    <property type="entry name" value="IPNSYNTHASE"/>
</dbReference>
<sequence>MESLHLPFIDLSEQNTHFVSMKVVNACKEWGFFMVKNHGIDIEQMEGVFKISDEFFNLPIEEKEKFRFKGGELQAGYSKRMGEKLYSDDPSTKATKEFYDLARFPHSNREVISPAIRKFLPEMTLFQKQCYNLSLKLLDLIALGLELPSDFFSKYHSSTEDFIRLIKYSVPEGVEHKKDDVDTDCNFDCGTITLLIQRKEGFLQIKPPEVDIIPDWVRVSIDKDVISVNIADMLPFLTNGKLKSSIHQIKIDPQMMKGQLIAYSAIPDLDYPITRMSDEQHGKNADKTTVRKYKETRLNDSQAQHGSPT</sequence>
<keyword evidence="4" id="KW-0408">Iron</keyword>
<feature type="domain" description="Isopenicillin N synthase-like Fe(2+) 2OG dioxygenase" evidence="6">
    <location>
        <begin position="176"/>
        <end position="253"/>
    </location>
</feature>
<evidence type="ECO:0000256" key="1">
    <source>
        <dbReference type="ARBA" id="ARBA00008056"/>
    </source>
</evidence>
<dbReference type="PANTHER" id="PTHR10209:SF886">
    <property type="entry name" value="UPF0676 PROTEIN C1494.01"/>
    <property type="match status" value="1"/>
</dbReference>
<dbReference type="AlphaFoldDB" id="A0AAE9WG16"/>
<organism evidence="8 9">
    <name type="scientific">Schizosaccharomyces osmophilus</name>
    <dbReference type="NCBI Taxonomy" id="2545709"/>
    <lineage>
        <taxon>Eukaryota</taxon>
        <taxon>Fungi</taxon>
        <taxon>Dikarya</taxon>
        <taxon>Ascomycota</taxon>
        <taxon>Taphrinomycotina</taxon>
        <taxon>Schizosaccharomycetes</taxon>
        <taxon>Schizosaccharomycetales</taxon>
        <taxon>Schizosaccharomycetaceae</taxon>
        <taxon>Schizosaccharomyces</taxon>
    </lineage>
</organism>
<dbReference type="GeneID" id="80877560"/>
<dbReference type="RefSeq" id="XP_056039346.1">
    <property type="nucleotide sequence ID" value="XM_056182871.1"/>
</dbReference>